<sequence>MSVVKNEQFKVFYEAFEIQPTEIARQQQIITCLIYRFALERLPQKDASIMTQTSPRTSSATGVWQKMWRLAVEAELDRMLVEYIDPQSLLLAPSTTSGTTSATGVAAIGTTTAVPSHNTSANSATVNTPKPPHSLKKLLQSDFDYWTSKQKSTSDLQVAKKNKNVPTGAGLTGPADVPAGVAVVAGANGTVVAGVTVTGGNIALATSTVQPPPNGASWTTGKYVRVEFYKPPYDKWSSFSYGHTLYGELSSNIHTYQKSYDIDETNFTKSQRTILEWLAPRDLAKSLEDRRVMWETVDWEEQWARRILTT</sequence>
<dbReference type="EMBL" id="CAJPDS010000296">
    <property type="protein sequence ID" value="CAF9942048.1"/>
    <property type="molecule type" value="Genomic_DNA"/>
</dbReference>
<dbReference type="Proteomes" id="UP000664521">
    <property type="component" value="Unassembled WGS sequence"/>
</dbReference>
<evidence type="ECO:0000313" key="1">
    <source>
        <dbReference type="EMBL" id="CAF9942048.1"/>
    </source>
</evidence>
<comment type="caution">
    <text evidence="1">The sequence shown here is derived from an EMBL/GenBank/DDBJ whole genome shotgun (WGS) entry which is preliminary data.</text>
</comment>
<organism evidence="1 2">
    <name type="scientific">Heterodermia speciosa</name>
    <dbReference type="NCBI Taxonomy" id="116794"/>
    <lineage>
        <taxon>Eukaryota</taxon>
        <taxon>Fungi</taxon>
        <taxon>Dikarya</taxon>
        <taxon>Ascomycota</taxon>
        <taxon>Pezizomycotina</taxon>
        <taxon>Lecanoromycetes</taxon>
        <taxon>OSLEUM clade</taxon>
        <taxon>Lecanoromycetidae</taxon>
        <taxon>Caliciales</taxon>
        <taxon>Physciaceae</taxon>
        <taxon>Heterodermia</taxon>
    </lineage>
</organism>
<dbReference type="OrthoDB" id="5132563at2759"/>
<dbReference type="AlphaFoldDB" id="A0A8H3PJ14"/>
<gene>
    <name evidence="1" type="ORF">HETSPECPRED_004720</name>
</gene>
<protein>
    <submittedName>
        <fullName evidence="1">Uncharacterized protein</fullName>
    </submittedName>
</protein>
<accession>A0A8H3PJ14</accession>
<reference evidence="1" key="1">
    <citation type="submission" date="2021-03" db="EMBL/GenBank/DDBJ databases">
        <authorList>
            <person name="Tagirdzhanova G."/>
        </authorList>
    </citation>
    <scope>NUCLEOTIDE SEQUENCE</scope>
</reference>
<name>A0A8H3PJ14_9LECA</name>
<evidence type="ECO:0000313" key="2">
    <source>
        <dbReference type="Proteomes" id="UP000664521"/>
    </source>
</evidence>
<proteinExistence type="predicted"/>
<keyword evidence="2" id="KW-1185">Reference proteome</keyword>